<keyword evidence="2" id="KW-1185">Reference proteome</keyword>
<dbReference type="Proteomes" id="UP001153148">
    <property type="component" value="Unassembled WGS sequence"/>
</dbReference>
<name>A0ABN7PKE1_TIMPD</name>
<proteinExistence type="predicted"/>
<evidence type="ECO:0000313" key="1">
    <source>
        <dbReference type="EMBL" id="CAG2066034.1"/>
    </source>
</evidence>
<dbReference type="EMBL" id="CAJPIN010049673">
    <property type="protein sequence ID" value="CAG2066034.1"/>
    <property type="molecule type" value="Genomic_DNA"/>
</dbReference>
<gene>
    <name evidence="1" type="ORF">TPAB3V08_LOCUS12977</name>
</gene>
<sequence>MVLNDHTGLCERKHMRL</sequence>
<comment type="caution">
    <text evidence="1">The sequence shown here is derived from an EMBL/GenBank/DDBJ whole genome shotgun (WGS) entry which is preliminary data.</text>
</comment>
<protein>
    <submittedName>
        <fullName evidence="1">Uncharacterized protein</fullName>
    </submittedName>
</protein>
<reference evidence="1" key="1">
    <citation type="submission" date="2021-03" db="EMBL/GenBank/DDBJ databases">
        <authorList>
            <person name="Tran Van P."/>
        </authorList>
    </citation>
    <scope>NUCLEOTIDE SEQUENCE</scope>
</reference>
<organism evidence="1 2">
    <name type="scientific">Timema podura</name>
    <name type="common">Walking stick</name>
    <dbReference type="NCBI Taxonomy" id="61482"/>
    <lineage>
        <taxon>Eukaryota</taxon>
        <taxon>Metazoa</taxon>
        <taxon>Ecdysozoa</taxon>
        <taxon>Arthropoda</taxon>
        <taxon>Hexapoda</taxon>
        <taxon>Insecta</taxon>
        <taxon>Pterygota</taxon>
        <taxon>Neoptera</taxon>
        <taxon>Polyneoptera</taxon>
        <taxon>Phasmatodea</taxon>
        <taxon>Timematodea</taxon>
        <taxon>Timematoidea</taxon>
        <taxon>Timematidae</taxon>
        <taxon>Timema</taxon>
    </lineage>
</organism>
<accession>A0ABN7PKE1</accession>
<evidence type="ECO:0000313" key="2">
    <source>
        <dbReference type="Proteomes" id="UP001153148"/>
    </source>
</evidence>